<evidence type="ECO:0000256" key="4">
    <source>
        <dbReference type="HAMAP-Rule" id="MF_01201"/>
    </source>
</evidence>
<keyword evidence="7" id="KW-1185">Reference proteome</keyword>
<evidence type="ECO:0000256" key="3">
    <source>
        <dbReference type="ARBA" id="ARBA00023235"/>
    </source>
</evidence>
<keyword evidence="2 4" id="KW-0663">Pyridoxal phosphate</keyword>
<dbReference type="Pfam" id="PF00842">
    <property type="entry name" value="Ala_racemase_C"/>
    <property type="match status" value="1"/>
</dbReference>
<comment type="pathway">
    <text evidence="4">Amino-acid biosynthesis; D-alanine biosynthesis; D-alanine from L-alanine: step 1/1.</text>
</comment>
<keyword evidence="3 4" id="KW-0413">Isomerase</keyword>
<feature type="domain" description="Alanine racemase C-terminal" evidence="5">
    <location>
        <begin position="243"/>
        <end position="368"/>
    </location>
</feature>
<dbReference type="Pfam" id="PF01168">
    <property type="entry name" value="Ala_racemase_N"/>
    <property type="match status" value="1"/>
</dbReference>
<dbReference type="RefSeq" id="WP_137998869.1">
    <property type="nucleotide sequence ID" value="NZ_SJDU01000273.1"/>
</dbReference>
<dbReference type="Gene3D" id="3.20.20.10">
    <property type="entry name" value="Alanine racemase"/>
    <property type="match status" value="1"/>
</dbReference>
<evidence type="ECO:0000259" key="5">
    <source>
        <dbReference type="SMART" id="SM01005"/>
    </source>
</evidence>
<dbReference type="HAMAP" id="MF_01201">
    <property type="entry name" value="Ala_racemase"/>
    <property type="match status" value="1"/>
</dbReference>
<sequence>MSIYTIAEIDLSILKNNMNVISSITHGAKLLNVLKANAYGHGIIEIAKASEKFKVDAIGVATVEEGVKIRKSGIKVPIIVLFQHFKSEAEEVCKYNLTPIISNDECLPYYEKYMERYRGSLKIHVYIKVDTGLNRMGAKPEEVLDLAKKVLSCKNLVLEGINTHFAAADMKDSAGKDFTREQIKTFNEVINNLKSNKIEVNTIHSANSAAILSYEESFFDMVRAGITLYGYPPVNTNADIKPFMEVKSKVVLIKKLKKGESVSYGMTWKADKDTKIALIPIGYADGISRKLSNNWEVKINNKYYPVRGRICMDLTIVEIFKGNVNVEDDVLIFGNDKKLNAETMAKRIETIPHEVLVRIGERVRRVYKD</sequence>
<dbReference type="PRINTS" id="PR00992">
    <property type="entry name" value="ALARACEMASE"/>
</dbReference>
<evidence type="ECO:0000313" key="6">
    <source>
        <dbReference type="EMBL" id="TKZ32336.1"/>
    </source>
</evidence>
<dbReference type="InterPro" id="IPR009006">
    <property type="entry name" value="Ala_racemase/Decarboxylase_C"/>
</dbReference>
<dbReference type="Proteomes" id="UP000310168">
    <property type="component" value="Unassembled WGS sequence"/>
</dbReference>
<dbReference type="EMBL" id="SJDU01000273">
    <property type="protein sequence ID" value="TKZ32336.1"/>
    <property type="molecule type" value="Genomic_DNA"/>
</dbReference>
<comment type="cofactor">
    <cofactor evidence="1 4">
        <name>pyridoxal 5'-phosphate</name>
        <dbReference type="ChEBI" id="CHEBI:597326"/>
    </cofactor>
</comment>
<name>A0ABY2TPK9_9SPIR</name>
<reference evidence="6 7" key="1">
    <citation type="journal article" date="2019" name="Anaerobe">
        <title>Brachyspira catarrhinii sp. nov., an anaerobic intestinal spirochaete isolated from vervet monkeys may have been misidentified as Brachyspira aalborgi in previous studies.</title>
        <authorList>
            <person name="Phillips N.D."/>
            <person name="La T."/>
            <person name="Hampson D.J."/>
        </authorList>
    </citation>
    <scope>NUCLEOTIDE SEQUENCE [LARGE SCALE GENOMIC DNA]</scope>
    <source>
        <strain evidence="6 7">Z12</strain>
    </source>
</reference>
<dbReference type="CDD" id="cd00430">
    <property type="entry name" value="PLPDE_III_AR"/>
    <property type="match status" value="1"/>
</dbReference>
<comment type="caution">
    <text evidence="6">The sequence shown here is derived from an EMBL/GenBank/DDBJ whole genome shotgun (WGS) entry which is preliminary data.</text>
</comment>
<evidence type="ECO:0000256" key="1">
    <source>
        <dbReference type="ARBA" id="ARBA00001933"/>
    </source>
</evidence>
<dbReference type="NCBIfam" id="TIGR00492">
    <property type="entry name" value="alr"/>
    <property type="match status" value="1"/>
</dbReference>
<gene>
    <name evidence="6" type="primary">alr</name>
    <name evidence="6" type="ORF">EZH24_09235</name>
</gene>
<dbReference type="SMART" id="SM01005">
    <property type="entry name" value="Ala_racemase_C"/>
    <property type="match status" value="1"/>
</dbReference>
<organism evidence="6 7">
    <name type="scientific">Brachyspira catarrhinii</name>
    <dbReference type="NCBI Taxonomy" id="2528966"/>
    <lineage>
        <taxon>Bacteria</taxon>
        <taxon>Pseudomonadati</taxon>
        <taxon>Spirochaetota</taxon>
        <taxon>Spirochaetia</taxon>
        <taxon>Brachyspirales</taxon>
        <taxon>Brachyspiraceae</taxon>
        <taxon>Brachyspira</taxon>
    </lineage>
</organism>
<dbReference type="SUPFAM" id="SSF51419">
    <property type="entry name" value="PLP-binding barrel"/>
    <property type="match status" value="1"/>
</dbReference>
<protein>
    <recommendedName>
        <fullName evidence="4">Alanine racemase</fullName>
        <ecNumber evidence="4">5.1.1.1</ecNumber>
    </recommendedName>
</protein>
<feature type="active site" description="Proton acceptor; specific for L-alanine" evidence="4">
    <location>
        <position position="264"/>
    </location>
</feature>
<dbReference type="Gene3D" id="2.40.37.10">
    <property type="entry name" value="Lyase, Ornithine Decarboxylase, Chain A, domain 1"/>
    <property type="match status" value="1"/>
</dbReference>
<feature type="binding site" evidence="4">
    <location>
        <position position="312"/>
    </location>
    <ligand>
        <name>substrate</name>
    </ligand>
</feature>
<proteinExistence type="inferred from homology"/>
<dbReference type="EC" id="5.1.1.1" evidence="4"/>
<dbReference type="SUPFAM" id="SSF50621">
    <property type="entry name" value="Alanine racemase C-terminal domain-like"/>
    <property type="match status" value="1"/>
</dbReference>
<accession>A0ABY2TPK9</accession>
<feature type="modified residue" description="N6-(pyridoxal phosphate)lysine" evidence="4">
    <location>
        <position position="35"/>
    </location>
</feature>
<dbReference type="PANTHER" id="PTHR30511:SF0">
    <property type="entry name" value="ALANINE RACEMASE, CATABOLIC-RELATED"/>
    <property type="match status" value="1"/>
</dbReference>
<dbReference type="PANTHER" id="PTHR30511">
    <property type="entry name" value="ALANINE RACEMASE"/>
    <property type="match status" value="1"/>
</dbReference>
<evidence type="ECO:0000256" key="2">
    <source>
        <dbReference type="ARBA" id="ARBA00022898"/>
    </source>
</evidence>
<comment type="function">
    <text evidence="4">Catalyzes the interconversion of L-alanine and D-alanine. May also act on other amino acids.</text>
</comment>
<feature type="active site" description="Proton acceptor; specific for D-alanine" evidence="4">
    <location>
        <position position="35"/>
    </location>
</feature>
<feature type="binding site" evidence="4">
    <location>
        <position position="135"/>
    </location>
    <ligand>
        <name>substrate</name>
    </ligand>
</feature>
<dbReference type="InterPro" id="IPR001608">
    <property type="entry name" value="Ala_racemase_N"/>
</dbReference>
<dbReference type="InterPro" id="IPR000821">
    <property type="entry name" value="Ala_racemase"/>
</dbReference>
<dbReference type="GO" id="GO:0008784">
    <property type="term" value="F:alanine racemase activity"/>
    <property type="evidence" value="ECO:0007669"/>
    <property type="project" value="UniProtKB-EC"/>
</dbReference>
<evidence type="ECO:0000313" key="7">
    <source>
        <dbReference type="Proteomes" id="UP000310168"/>
    </source>
</evidence>
<comment type="catalytic activity">
    <reaction evidence="4">
        <text>L-alanine = D-alanine</text>
        <dbReference type="Rhea" id="RHEA:20249"/>
        <dbReference type="ChEBI" id="CHEBI:57416"/>
        <dbReference type="ChEBI" id="CHEBI:57972"/>
        <dbReference type="EC" id="5.1.1.1"/>
    </reaction>
</comment>
<dbReference type="InterPro" id="IPR029066">
    <property type="entry name" value="PLP-binding_barrel"/>
</dbReference>
<dbReference type="InterPro" id="IPR011079">
    <property type="entry name" value="Ala_racemase_C"/>
</dbReference>
<comment type="similarity">
    <text evidence="4">Belongs to the alanine racemase family.</text>
</comment>